<proteinExistence type="predicted"/>
<dbReference type="OrthoDB" id="43313at2157"/>
<evidence type="ECO:0000313" key="1">
    <source>
        <dbReference type="EMBL" id="QGR20029.1"/>
    </source>
</evidence>
<name>A0A650CQB7_9CREN</name>
<sequence length="62" mass="7431">MSSVKDEVERLMKERGWITFNELLKLVNRPAPEVNDALIELMKENKITRHGRYFHYVRNSLN</sequence>
<dbReference type="SUPFAM" id="SSF46785">
    <property type="entry name" value="Winged helix' DNA-binding domain"/>
    <property type="match status" value="1"/>
</dbReference>
<dbReference type="RefSeq" id="WP_156007416.1">
    <property type="nucleotide sequence ID" value="NZ_CP045483.1"/>
</dbReference>
<dbReference type="EMBL" id="CP045483">
    <property type="protein sequence ID" value="QGR20029.1"/>
    <property type="molecule type" value="Genomic_DNA"/>
</dbReference>
<dbReference type="NCBIfam" id="NF045910">
    <property type="entry name" value="Sul7s"/>
    <property type="match status" value="1"/>
</dbReference>
<dbReference type="Gene3D" id="1.10.10.10">
    <property type="entry name" value="Winged helix-like DNA-binding domain superfamily/Winged helix DNA-binding domain"/>
    <property type="match status" value="1"/>
</dbReference>
<evidence type="ECO:0008006" key="3">
    <source>
        <dbReference type="Google" id="ProtNLM"/>
    </source>
</evidence>
<organism evidence="1 2">
    <name type="scientific">Stygiolobus azoricus</name>
    <dbReference type="NCBI Taxonomy" id="41675"/>
    <lineage>
        <taxon>Archaea</taxon>
        <taxon>Thermoproteota</taxon>
        <taxon>Thermoprotei</taxon>
        <taxon>Sulfolobales</taxon>
        <taxon>Sulfolobaceae</taxon>
        <taxon>Stygiolobus</taxon>
    </lineage>
</organism>
<dbReference type="InterPro" id="IPR036388">
    <property type="entry name" value="WH-like_DNA-bd_sf"/>
</dbReference>
<dbReference type="Proteomes" id="UP000423396">
    <property type="component" value="Chromosome"/>
</dbReference>
<protein>
    <recommendedName>
        <fullName evidence="3">Transcriptional regulator</fullName>
    </recommendedName>
</protein>
<accession>A0A650CQB7</accession>
<reference evidence="1 2" key="1">
    <citation type="submission" date="2019-10" db="EMBL/GenBank/DDBJ databases">
        <title>Genome Sequences from Six Type Strain Members of the Archaeal Family Sulfolobaceae: Acidianus ambivalens, Acidianus infernus, Metallosphaera prunae, Stygiolobus azoricus, Sulfolobus metallicus, and Sulfurisphaera ohwakuensis.</title>
        <authorList>
            <person name="Counts J.A."/>
            <person name="Kelly R.M."/>
        </authorList>
    </citation>
    <scope>NUCLEOTIDE SEQUENCE [LARGE SCALE GENOMIC DNA]</scope>
    <source>
        <strain evidence="1 2">FC6</strain>
    </source>
</reference>
<gene>
    <name evidence="1" type="ORF">D1868_08545</name>
</gene>
<keyword evidence="2" id="KW-1185">Reference proteome</keyword>
<evidence type="ECO:0000313" key="2">
    <source>
        <dbReference type="Proteomes" id="UP000423396"/>
    </source>
</evidence>
<dbReference type="KEGG" id="sazo:D1868_08545"/>
<dbReference type="GeneID" id="42799113"/>
<dbReference type="AlphaFoldDB" id="A0A650CQB7"/>
<dbReference type="InterPro" id="IPR036390">
    <property type="entry name" value="WH_DNA-bd_sf"/>
</dbReference>